<dbReference type="GO" id="GO:0008270">
    <property type="term" value="F:zinc ion binding"/>
    <property type="evidence" value="ECO:0007669"/>
    <property type="project" value="UniProtKB-KW"/>
</dbReference>
<dbReference type="EMBL" id="LRGB01024792">
    <property type="protein sequence ID" value="KZR96493.1"/>
    <property type="molecule type" value="Genomic_DNA"/>
</dbReference>
<evidence type="ECO:0000313" key="7">
    <source>
        <dbReference type="Proteomes" id="UP000076858"/>
    </source>
</evidence>
<evidence type="ECO:0000313" key="6">
    <source>
        <dbReference type="EMBL" id="KZR96493.1"/>
    </source>
</evidence>
<reference evidence="6 7" key="1">
    <citation type="submission" date="2016-03" db="EMBL/GenBank/DDBJ databases">
        <title>EvidentialGene: Evidence-directed Construction of Genes on Genomes.</title>
        <authorList>
            <person name="Gilbert D.G."/>
            <person name="Choi J.-H."/>
            <person name="Mockaitis K."/>
            <person name="Colbourne J."/>
            <person name="Pfrender M."/>
        </authorList>
    </citation>
    <scope>NUCLEOTIDE SEQUENCE [LARGE SCALE GENOMIC DNA]</scope>
    <source>
        <strain evidence="6 7">Xinb3</strain>
        <tissue evidence="6">Complete organism</tissue>
    </source>
</reference>
<keyword evidence="4" id="KW-0238">DNA-binding</keyword>
<keyword evidence="3" id="KW-0862">Zinc</keyword>
<name>A0A164E704_9CRUS</name>
<evidence type="ECO:0000259" key="5">
    <source>
        <dbReference type="SMART" id="SM00980"/>
    </source>
</evidence>
<accession>A0A164E704</accession>
<evidence type="ECO:0000256" key="3">
    <source>
        <dbReference type="ARBA" id="ARBA00022833"/>
    </source>
</evidence>
<dbReference type="SUPFAM" id="SSF57716">
    <property type="entry name" value="Glucocorticoid receptor-like (DNA-binding domain)"/>
    <property type="match status" value="1"/>
</dbReference>
<dbReference type="InterPro" id="IPR006612">
    <property type="entry name" value="THAP_Znf"/>
</dbReference>
<dbReference type="SMART" id="SM00980">
    <property type="entry name" value="THAP"/>
    <property type="match status" value="1"/>
</dbReference>
<comment type="caution">
    <text evidence="6">The sequence shown here is derived from an EMBL/GenBank/DDBJ whole genome shotgun (WGS) entry which is preliminary data.</text>
</comment>
<keyword evidence="1" id="KW-0479">Metal-binding</keyword>
<evidence type="ECO:0000256" key="4">
    <source>
        <dbReference type="ARBA" id="ARBA00023125"/>
    </source>
</evidence>
<sequence>MAVCCVVGCGRKYKRNDKDNNPKFYSIPIVNPYDPLTQLRRNEWLKRLNLSESSVTPKIKVCCAHFESGGPSYHLMKKDVDWAPNKNLEPQSKGEAVAQ</sequence>
<dbReference type="AlphaFoldDB" id="A0A164E704"/>
<dbReference type="GO" id="GO:0003677">
    <property type="term" value="F:DNA binding"/>
    <property type="evidence" value="ECO:0007669"/>
    <property type="project" value="UniProtKB-KW"/>
</dbReference>
<gene>
    <name evidence="6" type="ORF">APZ42_009136</name>
</gene>
<organism evidence="6 7">
    <name type="scientific">Daphnia magna</name>
    <dbReference type="NCBI Taxonomy" id="35525"/>
    <lineage>
        <taxon>Eukaryota</taxon>
        <taxon>Metazoa</taxon>
        <taxon>Ecdysozoa</taxon>
        <taxon>Arthropoda</taxon>
        <taxon>Crustacea</taxon>
        <taxon>Branchiopoda</taxon>
        <taxon>Diplostraca</taxon>
        <taxon>Cladocera</taxon>
        <taxon>Anomopoda</taxon>
        <taxon>Daphniidae</taxon>
        <taxon>Daphnia</taxon>
    </lineage>
</organism>
<dbReference type="Pfam" id="PF05485">
    <property type="entry name" value="THAP"/>
    <property type="match status" value="1"/>
</dbReference>
<keyword evidence="2" id="KW-0863">Zinc-finger</keyword>
<evidence type="ECO:0000256" key="1">
    <source>
        <dbReference type="ARBA" id="ARBA00022723"/>
    </source>
</evidence>
<protein>
    <recommendedName>
        <fullName evidence="5">THAP-type domain-containing protein</fullName>
    </recommendedName>
</protein>
<dbReference type="Proteomes" id="UP000076858">
    <property type="component" value="Unassembled WGS sequence"/>
</dbReference>
<feature type="domain" description="THAP-type" evidence="5">
    <location>
        <begin position="2"/>
        <end position="93"/>
    </location>
</feature>
<keyword evidence="7" id="KW-1185">Reference proteome</keyword>
<evidence type="ECO:0000256" key="2">
    <source>
        <dbReference type="ARBA" id="ARBA00022771"/>
    </source>
</evidence>
<proteinExistence type="predicted"/>